<gene>
    <name evidence="1" type="ORF">RISK_001271</name>
</gene>
<evidence type="ECO:0008006" key="3">
    <source>
        <dbReference type="Google" id="ProtNLM"/>
    </source>
</evidence>
<evidence type="ECO:0000313" key="1">
    <source>
        <dbReference type="EMBL" id="KLU06707.1"/>
    </source>
</evidence>
<reference evidence="1" key="1">
    <citation type="submission" date="2015-05" db="EMBL/GenBank/DDBJ databases">
        <title>Permanent draft genome of Rhodopirellula islandicus K833.</title>
        <authorList>
            <person name="Kizina J."/>
            <person name="Richter M."/>
            <person name="Glockner F.O."/>
            <person name="Harder J."/>
        </authorList>
    </citation>
    <scope>NUCLEOTIDE SEQUENCE [LARGE SCALE GENOMIC DNA]</scope>
    <source>
        <strain evidence="1">K833</strain>
    </source>
</reference>
<proteinExistence type="predicted"/>
<sequence>MNELPLLLFTPIKDDCLRTKKGVRTFAIRAINLGLLLALVLLVSRNVVSRFLAERVASSLLATEVRVESVHIGLGTIQVDGITVMEPSIPDAAQIEVHQVDVVASIFRGLSDGKWVDHIAVVKPVLHLRFDDEGQLLSVFPKSESSSEGETKIPLRSLLVQNAELIVHQGTHCQAMVEGASLSAAFGTEIDLRAEVDQLLDGQLDFQTRVDAATFAGSTVIQLTGCRLDSHTLPASLLPPDVRKERVSGTASMLVKVQHPADEKDFRHHPAEMQLRLQDIAWSDFGTVVSQVTLHANTSRDGLALNVDADPLQGRAQLSLTTNSLAAPLTANMTSEVSGCDLQPLLAHFIPNFGVHATAGFSTHSQVSWHDGVADFQNTIHAMASGLAADDIELDPVICDVICKGQIPLDPNNFDPMGGLQGNLSGNVTSDGLGLHQLAKRLGIADLDGRLQTSVAFSLPLDQCLDPNALTVEATASCENIQAHGVALNDTVAQMSLSKGTAVARLDEARFVSAQGETIAVTSGSAQTSLSTRRLQLQAILNELDGQHAARLCKVDDGQLRGKATGQVDASVSLDSMAHPDAWQVLASLNTVGISVLGEVVRDVNAQLELNQGRIVVAPTTLQWRENRCQLSLDGKLTNELTIDADFSAGPISLRDVADVASRFSSTPLPLAGTAQLAGKLHADSKRHTITTTGTASLSDATYARTSIGSARLNWKADSTGLVIHTGSDDLLGGQYTLSLTTHQLDWTQSTIESWFTGIQANRLPRFANVQIPVTGTLEGGFKFTSLGSLAKLGGNAWVRSRALSAMNVPIELTRAEIQIENGMANGNANGELLQGTFDAKVQSDLQELVAFANQDATDLRQIPFFVEAKLSRLSIDKAIQAAKLPTALRPLSGFVDANCTRDANSIRDGLLCTATASAERVRWNQSRLSDRVTANVELRPDRLALESVDGRFADGRLSGRAEVSLIGEPRGTFQFGINRMNLRLAAAPLGNIASGASGTASVRVTGRIAQTISGRADVSANNPSIADLNIRAVRFPIDWTVTPASNRIAWRCRAGVIEAGGGKINVSTEGDYSRSLNMQLAARLNQIDTSRLLRGKSVGAGVMDGQVHLNARRASRPDQISGNFDLQMSQVDSLEMPILDQLDSLVSLTPSLGSKHDNDGTITGRLSGGLVHLDQLAITQSNVQVLMSGNASLDGRLNFDVTAATGQVGPADGLMALTDSPLMLAAPAPVTLVLKANEAMKDRVVHVHVGGTSSRPTLRLQPGKNLTQDTLRFFLTNSFGSQVANVADQSRNQNRSR</sequence>
<keyword evidence="2" id="KW-1185">Reference proteome</keyword>
<organism evidence="1 2">
    <name type="scientific">Rhodopirellula islandica</name>
    <dbReference type="NCBI Taxonomy" id="595434"/>
    <lineage>
        <taxon>Bacteria</taxon>
        <taxon>Pseudomonadati</taxon>
        <taxon>Planctomycetota</taxon>
        <taxon>Planctomycetia</taxon>
        <taxon>Pirellulales</taxon>
        <taxon>Pirellulaceae</taxon>
        <taxon>Rhodopirellula</taxon>
    </lineage>
</organism>
<name>A0A0J1BJL5_RHOIS</name>
<protein>
    <recommendedName>
        <fullName evidence="3">AsmA-like C-terminal domain-containing protein</fullName>
    </recommendedName>
</protein>
<accession>A0A0J1BJL5</accession>
<dbReference type="PATRIC" id="fig|595434.4.peg.1220"/>
<dbReference type="EMBL" id="LECT01000013">
    <property type="protein sequence ID" value="KLU06707.1"/>
    <property type="molecule type" value="Genomic_DNA"/>
</dbReference>
<dbReference type="STRING" id="595434.RISK_001271"/>
<evidence type="ECO:0000313" key="2">
    <source>
        <dbReference type="Proteomes" id="UP000036367"/>
    </source>
</evidence>
<comment type="caution">
    <text evidence="1">The sequence shown here is derived from an EMBL/GenBank/DDBJ whole genome shotgun (WGS) entry which is preliminary data.</text>
</comment>
<dbReference type="Proteomes" id="UP000036367">
    <property type="component" value="Unassembled WGS sequence"/>
</dbReference>